<gene>
    <name evidence="3" type="ORF">UFOPK3564_02301</name>
</gene>
<name>A0A6J7IH76_9ZZZZ</name>
<dbReference type="InterPro" id="IPR001932">
    <property type="entry name" value="PPM-type_phosphatase-like_dom"/>
</dbReference>
<evidence type="ECO:0000259" key="2">
    <source>
        <dbReference type="PROSITE" id="PS51746"/>
    </source>
</evidence>
<dbReference type="PROSITE" id="PS51746">
    <property type="entry name" value="PPM_2"/>
    <property type="match status" value="1"/>
</dbReference>
<evidence type="ECO:0000313" key="3">
    <source>
        <dbReference type="EMBL" id="CAB4929652.1"/>
    </source>
</evidence>
<evidence type="ECO:0000256" key="1">
    <source>
        <dbReference type="SAM" id="MobiDB-lite"/>
    </source>
</evidence>
<dbReference type="AlphaFoldDB" id="A0A6J7IH76"/>
<dbReference type="Gene3D" id="3.60.40.10">
    <property type="entry name" value="PPM-type phosphatase domain"/>
    <property type="match status" value="1"/>
</dbReference>
<feature type="region of interest" description="Disordered" evidence="1">
    <location>
        <begin position="295"/>
        <end position="325"/>
    </location>
</feature>
<proteinExistence type="predicted"/>
<dbReference type="Pfam" id="PF20815">
    <property type="entry name" value="GIY_YIG_2"/>
    <property type="match status" value="1"/>
</dbReference>
<protein>
    <submittedName>
        <fullName evidence="3">Unannotated protein</fullName>
    </submittedName>
</protein>
<dbReference type="EMBL" id="CAFBMK010000155">
    <property type="protein sequence ID" value="CAB4929652.1"/>
    <property type="molecule type" value="Genomic_DNA"/>
</dbReference>
<sequence>MLVATLLEFCKPVATAHSDADGQIVFSSEAFREIAKDRARIPGMVSPRLGRHVGLADGDEFLRALPSAINSSYRHRNVTLTWQRLARTPADSLVDGITIALGSRWTSISEVETHLPQAPGLYAVWVDWRGWEHLRRVLPDGFDYLGGPLYIGKSESSLRGRDARTHFRAGKTGHSTLRRSIAALLHQLDDVEPLRAQPRNLKNPERFANFALDEASEDILQTWIERHLSIGWWTPTDETSGAQQPPLGDLERALIAHQLWGGIPPLNLKDLDGQPTAAARPIKDARRILAQQAEAWPNAPADPIKPAARERKLQPLDGSVPDPDDPRRIWLDGWDHPEAGDIELAAMDIRLAAAIATGHAPNPGPESDPNEDAVRVFRRADRTILLCLDGQDGHIGAQVAADILDLDLSSSAFDLQDEGYLVALLSKVSKAVRTESAEAGRPRSRCSAAIAVVEGGLIRWASVGRALIALVDPDGTLRRLGTPQPDLLGQPTIPDERAAFVETGLARLWPGGWLVLASDGLTTFAHDWSATILESALVRTHYPANDFRRGINIPMASAVARDLIDAAHAGGARGAVSAVVLGRETFSDLPRDEEGLELAAWLAEGRGY</sequence>
<dbReference type="Pfam" id="PF13672">
    <property type="entry name" value="PP2C_2"/>
    <property type="match status" value="1"/>
</dbReference>
<dbReference type="InterPro" id="IPR049311">
    <property type="entry name" value="GIY_YIG_cat"/>
</dbReference>
<organism evidence="3">
    <name type="scientific">freshwater metagenome</name>
    <dbReference type="NCBI Taxonomy" id="449393"/>
    <lineage>
        <taxon>unclassified sequences</taxon>
        <taxon>metagenomes</taxon>
        <taxon>ecological metagenomes</taxon>
    </lineage>
</organism>
<reference evidence="3" key="1">
    <citation type="submission" date="2020-05" db="EMBL/GenBank/DDBJ databases">
        <authorList>
            <person name="Chiriac C."/>
            <person name="Salcher M."/>
            <person name="Ghai R."/>
            <person name="Kavagutti S V."/>
        </authorList>
    </citation>
    <scope>NUCLEOTIDE SEQUENCE</scope>
</reference>
<dbReference type="InterPro" id="IPR036457">
    <property type="entry name" value="PPM-type-like_dom_sf"/>
</dbReference>
<feature type="domain" description="PPM-type phosphatase" evidence="2">
    <location>
        <begin position="356"/>
        <end position="583"/>
    </location>
</feature>
<accession>A0A6J7IH76</accession>
<dbReference type="SUPFAM" id="SSF81606">
    <property type="entry name" value="PP2C-like"/>
    <property type="match status" value="1"/>
</dbReference>